<name>A0A177WBU3_BATDL</name>
<protein>
    <submittedName>
        <fullName evidence="2">Uncharacterized protein</fullName>
    </submittedName>
</protein>
<dbReference type="AlphaFoldDB" id="A0A177WBU3"/>
<organism evidence="2 3">
    <name type="scientific">Batrachochytrium dendrobatidis (strain JEL423)</name>
    <dbReference type="NCBI Taxonomy" id="403673"/>
    <lineage>
        <taxon>Eukaryota</taxon>
        <taxon>Fungi</taxon>
        <taxon>Fungi incertae sedis</taxon>
        <taxon>Chytridiomycota</taxon>
        <taxon>Chytridiomycota incertae sedis</taxon>
        <taxon>Chytridiomycetes</taxon>
        <taxon>Rhizophydiales</taxon>
        <taxon>Rhizophydiales incertae sedis</taxon>
        <taxon>Batrachochytrium</taxon>
    </lineage>
</organism>
<feature type="region of interest" description="Disordered" evidence="1">
    <location>
        <begin position="53"/>
        <end position="74"/>
    </location>
</feature>
<dbReference type="Proteomes" id="UP000077115">
    <property type="component" value="Unassembled WGS sequence"/>
</dbReference>
<gene>
    <name evidence="2" type="ORF">BDEG_21264</name>
</gene>
<dbReference type="EMBL" id="DS022300">
    <property type="protein sequence ID" value="OAJ37212.1"/>
    <property type="molecule type" value="Genomic_DNA"/>
</dbReference>
<proteinExistence type="predicted"/>
<sequence>MSASGHSSKQSLPLVCIPSTSLRSKQKPLVEPIHETAIRTNGRVLIQHTERARLARQTNKDPSRRSELRHHTFQGHRYFVDRNINGLNSCSPQENINKSKDRHPSNTSLPTILGSASDTRHCSATKTIQHSLIASKKTYTTGPFRYIRHIQKANTESSVQHCLHPCIDLTLDSNDLSKDQTILPIAESSVSTLHKCFKPSHSQTQHIYDSLHENSWCTLHCLDSYQSPIKAKLELIRLLAGSGQQSTLDSFHSDIPASSTQFK</sequence>
<reference evidence="2 3" key="2">
    <citation type="submission" date="2016-05" db="EMBL/GenBank/DDBJ databases">
        <title>Lineage-specific infection strategies underlie the spectrum of fungal disease in amphibians.</title>
        <authorList>
            <person name="Cuomo C.A."/>
            <person name="Farrer R.A."/>
            <person name="James T."/>
            <person name="Longcore J."/>
            <person name="Birren B."/>
        </authorList>
    </citation>
    <scope>NUCLEOTIDE SEQUENCE [LARGE SCALE GENOMIC DNA]</scope>
    <source>
        <strain evidence="2 3">JEL423</strain>
    </source>
</reference>
<reference evidence="2 3" key="1">
    <citation type="submission" date="2006-10" db="EMBL/GenBank/DDBJ databases">
        <title>The Genome Sequence of Batrachochytrium dendrobatidis JEL423.</title>
        <authorList>
            <consortium name="The Broad Institute Genome Sequencing Platform"/>
            <person name="Birren B."/>
            <person name="Lander E."/>
            <person name="Galagan J."/>
            <person name="Cuomo C."/>
            <person name="Devon K."/>
            <person name="Jaffe D."/>
            <person name="Butler J."/>
            <person name="Alvarez P."/>
            <person name="Gnerre S."/>
            <person name="Grabherr M."/>
            <person name="Kleber M."/>
            <person name="Mauceli E."/>
            <person name="Brockman W."/>
            <person name="Young S."/>
            <person name="LaButti K."/>
            <person name="Sykes S."/>
            <person name="DeCaprio D."/>
            <person name="Crawford M."/>
            <person name="Koehrsen M."/>
            <person name="Engels R."/>
            <person name="Montgomery P."/>
            <person name="Pearson M."/>
            <person name="Howarth C."/>
            <person name="Larson L."/>
            <person name="White J."/>
            <person name="O'Leary S."/>
            <person name="Kodira C."/>
            <person name="Zeng Q."/>
            <person name="Yandava C."/>
            <person name="Alvarado L."/>
            <person name="Longcore J."/>
            <person name="James T."/>
        </authorList>
    </citation>
    <scope>NUCLEOTIDE SEQUENCE [LARGE SCALE GENOMIC DNA]</scope>
    <source>
        <strain evidence="2 3">JEL423</strain>
    </source>
</reference>
<evidence type="ECO:0000256" key="1">
    <source>
        <dbReference type="SAM" id="MobiDB-lite"/>
    </source>
</evidence>
<dbReference type="VEuPathDB" id="FungiDB:BDEG_21264"/>
<accession>A0A177WBU3</accession>
<evidence type="ECO:0000313" key="3">
    <source>
        <dbReference type="Proteomes" id="UP000077115"/>
    </source>
</evidence>
<evidence type="ECO:0000313" key="2">
    <source>
        <dbReference type="EMBL" id="OAJ37212.1"/>
    </source>
</evidence>
<feature type="compositionally biased region" description="Basic and acidic residues" evidence="1">
    <location>
        <begin position="53"/>
        <end position="70"/>
    </location>
</feature>